<evidence type="ECO:0000256" key="4">
    <source>
        <dbReference type="ARBA" id="ARBA00023014"/>
    </source>
</evidence>
<proteinExistence type="inferred from homology"/>
<keyword evidence="7" id="KW-1185">Reference proteome</keyword>
<feature type="domain" description="4Fe-4S Mo/W bis-MGD-type" evidence="5">
    <location>
        <begin position="3"/>
        <end position="59"/>
    </location>
</feature>
<comment type="caution">
    <text evidence="6">The sequence shown here is derived from an EMBL/GenBank/DDBJ whole genome shotgun (WGS) entry which is preliminary data.</text>
</comment>
<dbReference type="Gene3D" id="2.40.40.20">
    <property type="match status" value="1"/>
</dbReference>
<comment type="similarity">
    <text evidence="1">Belongs to the prokaryotic molybdopterin-containing oxidoreductase family.</text>
</comment>
<dbReference type="PANTHER" id="PTHR43742">
    <property type="entry name" value="TRIMETHYLAMINE-N-OXIDE REDUCTASE"/>
    <property type="match status" value="1"/>
</dbReference>
<dbReference type="InterPro" id="IPR009010">
    <property type="entry name" value="Asp_de-COase-like_dom_sf"/>
</dbReference>
<evidence type="ECO:0000313" key="7">
    <source>
        <dbReference type="Proteomes" id="UP001487305"/>
    </source>
</evidence>
<dbReference type="Gene3D" id="3.40.50.740">
    <property type="match status" value="1"/>
</dbReference>
<dbReference type="RefSeq" id="WP_102374682.1">
    <property type="nucleotide sequence ID" value="NZ_JBBNOP010000004.1"/>
</dbReference>
<organism evidence="6 7">
    <name type="scientific">Raoultibacter massiliensis</name>
    <dbReference type="NCBI Taxonomy" id="1852371"/>
    <lineage>
        <taxon>Bacteria</taxon>
        <taxon>Bacillati</taxon>
        <taxon>Actinomycetota</taxon>
        <taxon>Coriobacteriia</taxon>
        <taxon>Eggerthellales</taxon>
        <taxon>Eggerthellaceae</taxon>
        <taxon>Raoultibacter</taxon>
    </lineage>
</organism>
<protein>
    <submittedName>
        <fullName evidence="6">Molybdopterin-dependent oxidoreductase</fullName>
    </submittedName>
</protein>
<dbReference type="InterPro" id="IPR006657">
    <property type="entry name" value="MoPterin_dinucl-bd_dom"/>
</dbReference>
<dbReference type="Gene3D" id="2.20.25.90">
    <property type="entry name" value="ADC-like domains"/>
    <property type="match status" value="1"/>
</dbReference>
<dbReference type="Pfam" id="PF01568">
    <property type="entry name" value="Molydop_binding"/>
    <property type="match status" value="1"/>
</dbReference>
<keyword evidence="3" id="KW-0408">Iron</keyword>
<gene>
    <name evidence="6" type="ORF">AAA083_06755</name>
</gene>
<dbReference type="PROSITE" id="PS51669">
    <property type="entry name" value="4FE4S_MOW_BIS_MGD"/>
    <property type="match status" value="1"/>
</dbReference>
<dbReference type="SUPFAM" id="SSF53706">
    <property type="entry name" value="Formate dehydrogenase/DMSO reductase, domains 1-3"/>
    <property type="match status" value="1"/>
</dbReference>
<dbReference type="Proteomes" id="UP001487305">
    <property type="component" value="Unassembled WGS sequence"/>
</dbReference>
<dbReference type="Pfam" id="PF04879">
    <property type="entry name" value="Molybdop_Fe4S4"/>
    <property type="match status" value="1"/>
</dbReference>
<evidence type="ECO:0000259" key="5">
    <source>
        <dbReference type="PROSITE" id="PS51669"/>
    </source>
</evidence>
<name>A0ABV1JF19_9ACTN</name>
<accession>A0ABV1JF19</accession>
<keyword evidence="4" id="KW-0411">Iron-sulfur</keyword>
<dbReference type="SMART" id="SM00926">
    <property type="entry name" value="Molybdop_Fe4S4"/>
    <property type="match status" value="1"/>
</dbReference>
<dbReference type="EMBL" id="JBBNOP010000004">
    <property type="protein sequence ID" value="MEQ3362672.1"/>
    <property type="molecule type" value="Genomic_DNA"/>
</dbReference>
<evidence type="ECO:0000313" key="6">
    <source>
        <dbReference type="EMBL" id="MEQ3362672.1"/>
    </source>
</evidence>
<dbReference type="PANTHER" id="PTHR43742:SF6">
    <property type="entry name" value="OXIDOREDUCTASE YYAE-RELATED"/>
    <property type="match status" value="1"/>
</dbReference>
<sequence length="738" mass="83054">MTVRKTRTVCTTCHARCGAVVYSEDNKIVRVEGDPDSPRSQGVFCGSGLSQKEIHNDTDGRILYPMKRVDWDPKGERHPETRGTSEFERISWDEALDIITEECFRIKDEYGPEAIVTGQGTGRTTNHWHCRLNSSLGLEGWSLAPTHVCLMPLMLPNAFTLGIYSDCDGDMANASTIVHWGASPATQRSKAKMILDRIESGQTKYVVIDVRYTDLAKNADYWLQPRPGTDCALALGLMNVLVEEKLYDSDWIEKWTYGFDELAERVRNYPPEKVSKITGVPADDIVGCARLLGTNGPTAFQTILGPGCMHTNAIQTGRAIACLQGMLGHLDVPGGIPINVAFSAMLDDRITLWDPMKDPGRSDLFTFGGEDYPLYKVFGRSNDPATTFEAAITGEPRPVKMMVFIANDPLLCYENANRVHEAITSPNVDTIVSKDFYFSPTTKLADIVLPSSDWSERDTIDEELFGGLVISSERAVDPPGECWDDWKFFLEWGKRLNPEHWPWKDEKEMVLWRLRELLGMDMTWEEYVEGAYFKLDDGSGSEGPVYKKYEKGMIRPDGQLGFNTPTGRIEFWCDALARFGYDPLPDYDEPAETPVSQPELAKEYPFTLVTGHRLYAFFHSAWTNIPAQRELYPHPFFLIHPDDAREIGVDNGEWATIESPRGRIKSKAHVTYEILKGVIAVPRHGWRDECKELGLPGYGWDQANPNVLVPSRPAEPRYGATAMRSSLCRVKKGVDFNE</sequence>
<keyword evidence="2" id="KW-0479">Metal-binding</keyword>
<evidence type="ECO:0000256" key="3">
    <source>
        <dbReference type="ARBA" id="ARBA00023004"/>
    </source>
</evidence>
<evidence type="ECO:0000256" key="2">
    <source>
        <dbReference type="ARBA" id="ARBA00022723"/>
    </source>
</evidence>
<dbReference type="InterPro" id="IPR050612">
    <property type="entry name" value="Prok_Mopterin_Oxidored"/>
</dbReference>
<evidence type="ECO:0000256" key="1">
    <source>
        <dbReference type="ARBA" id="ARBA00010312"/>
    </source>
</evidence>
<dbReference type="InterPro" id="IPR006656">
    <property type="entry name" value="Mopterin_OxRdtase"/>
</dbReference>
<dbReference type="Pfam" id="PF00384">
    <property type="entry name" value="Molybdopterin"/>
    <property type="match status" value="1"/>
</dbReference>
<dbReference type="InterPro" id="IPR037949">
    <property type="entry name" value="MopB_CT_Acetylene-hydratase"/>
</dbReference>
<dbReference type="Gene3D" id="3.40.228.10">
    <property type="entry name" value="Dimethylsulfoxide Reductase, domain 2"/>
    <property type="match status" value="1"/>
</dbReference>
<dbReference type="InterPro" id="IPR006963">
    <property type="entry name" value="Mopterin_OxRdtase_4Fe-4S_dom"/>
</dbReference>
<dbReference type="SUPFAM" id="SSF50692">
    <property type="entry name" value="ADC-like"/>
    <property type="match status" value="1"/>
</dbReference>
<reference evidence="6 7" key="1">
    <citation type="submission" date="2024-04" db="EMBL/GenBank/DDBJ databases">
        <title>Human intestinal bacterial collection.</title>
        <authorList>
            <person name="Pauvert C."/>
            <person name="Hitch T.C.A."/>
            <person name="Clavel T."/>
        </authorList>
    </citation>
    <scope>NUCLEOTIDE SEQUENCE [LARGE SCALE GENOMIC DNA]</scope>
    <source>
        <strain evidence="6 7">CLA-KB-H42</strain>
    </source>
</reference>
<dbReference type="CDD" id="cd02781">
    <property type="entry name" value="MopB_CT_Acetylene-hydratase"/>
    <property type="match status" value="1"/>
</dbReference>